<dbReference type="EMBL" id="CP098502">
    <property type="protein sequence ID" value="UTI63368.1"/>
    <property type="molecule type" value="Genomic_DNA"/>
</dbReference>
<keyword evidence="1" id="KW-0547">Nucleotide-binding</keyword>
<dbReference type="Gene3D" id="3.40.50.300">
    <property type="entry name" value="P-loop containing nucleotide triphosphate hydrolases"/>
    <property type="match status" value="1"/>
</dbReference>
<dbReference type="InterPro" id="IPR051162">
    <property type="entry name" value="T4SS_component"/>
</dbReference>
<proteinExistence type="predicted"/>
<dbReference type="SUPFAM" id="SSF52540">
    <property type="entry name" value="P-loop containing nucleoside triphosphate hydrolases"/>
    <property type="match status" value="1"/>
</dbReference>
<dbReference type="PANTHER" id="PTHR30121">
    <property type="entry name" value="UNCHARACTERIZED PROTEIN YJGR-RELATED"/>
    <property type="match status" value="1"/>
</dbReference>
<dbReference type="Proteomes" id="UP001056035">
    <property type="component" value="Chromosome"/>
</dbReference>
<dbReference type="PANTHER" id="PTHR30121:SF6">
    <property type="entry name" value="SLR6007 PROTEIN"/>
    <property type="match status" value="1"/>
</dbReference>
<gene>
    <name evidence="1" type="ORF">NBH00_18695</name>
</gene>
<accession>A0ABY5DMX2</accession>
<dbReference type="GO" id="GO:0005524">
    <property type="term" value="F:ATP binding"/>
    <property type="evidence" value="ECO:0007669"/>
    <property type="project" value="UniProtKB-KW"/>
</dbReference>
<evidence type="ECO:0000313" key="1">
    <source>
        <dbReference type="EMBL" id="UTI63368.1"/>
    </source>
</evidence>
<organism evidence="1 2">
    <name type="scientific">Paraconexibacter antarcticus</name>
    <dbReference type="NCBI Taxonomy" id="2949664"/>
    <lineage>
        <taxon>Bacteria</taxon>
        <taxon>Bacillati</taxon>
        <taxon>Actinomycetota</taxon>
        <taxon>Thermoleophilia</taxon>
        <taxon>Solirubrobacterales</taxon>
        <taxon>Paraconexibacteraceae</taxon>
        <taxon>Paraconexibacter</taxon>
    </lineage>
</organism>
<keyword evidence="2" id="KW-1185">Reference proteome</keyword>
<sequence length="591" mass="64228">MTDITDIPNDRLGAIDGAAAINTRRFSVVLDDTATVQLDELVVSRQTLPSGVEVAHYGIVTEQTGVIEGAELPSDTRHIALTQTMPGQTSRCAEISVLRTDPELWVAPNPGATVAQARGADREKALFLDQMDGGRLAIGFDQEQQPIYGDFSFMNGVQGGHVSISGISGVAAKTSYALFLLYMILETPQGRALLGPAATQTRALVFNVKGEDLMHLDRAHKNLNDERRAQWAALDVPDPQPFGSVDFFAPPQPGGEQGEQLVSSAQSRPSATIYGWTPERFIREGLLRFCLTDSDDRSTQVGFVEQVVRAELARHAYPLDSEPGAVVICDEPHSTSRTFERIVGSRPPAKSAGAGHVVRDFYDLLDVLDVRLDPDGPHNWSGNTQQGTVMAFLRRIMALAPRLGHLIRMGVQPVEMNKAVTVVDIHGLHDSAQRFVVGALVSGVFEEKQATGREPLRFVMLDELNKYAPRDGHGPLRELFVDIAERGRSLGVLLIGCQQAAGRVAEPVVRQPALKICGRLDATEASEYKFLTAELRERATRFLPGTMVCSQPRIPVPVPLRFPFPPYATNTGDAAMTAAEQAQGVAAFEAL</sequence>
<evidence type="ECO:0000313" key="2">
    <source>
        <dbReference type="Proteomes" id="UP001056035"/>
    </source>
</evidence>
<name>A0ABY5DMX2_9ACTN</name>
<dbReference type="RefSeq" id="WP_254570093.1">
    <property type="nucleotide sequence ID" value="NZ_CP098502.1"/>
</dbReference>
<reference evidence="1 2" key="1">
    <citation type="submission" date="2022-06" db="EMBL/GenBank/DDBJ databases">
        <title>Paraconexibacter antarcticus.</title>
        <authorList>
            <person name="Kim C.S."/>
        </authorList>
    </citation>
    <scope>NUCLEOTIDE SEQUENCE [LARGE SCALE GENOMIC DNA]</scope>
    <source>
        <strain evidence="1 2">02-257</strain>
    </source>
</reference>
<keyword evidence="1" id="KW-0067">ATP-binding</keyword>
<dbReference type="InterPro" id="IPR027417">
    <property type="entry name" value="P-loop_NTPase"/>
</dbReference>
<protein>
    <submittedName>
        <fullName evidence="1">ATP-binding protein</fullName>
    </submittedName>
</protein>